<feature type="non-terminal residue" evidence="3">
    <location>
        <position position="1"/>
    </location>
</feature>
<reference evidence="3" key="1">
    <citation type="journal article" date="2015" name="Nature">
        <title>Complex archaea that bridge the gap between prokaryotes and eukaryotes.</title>
        <authorList>
            <person name="Spang A."/>
            <person name="Saw J.H."/>
            <person name="Jorgensen S.L."/>
            <person name="Zaremba-Niedzwiedzka K."/>
            <person name="Martijn J."/>
            <person name="Lind A.E."/>
            <person name="van Eijk R."/>
            <person name="Schleper C."/>
            <person name="Guy L."/>
            <person name="Ettema T.J."/>
        </authorList>
    </citation>
    <scope>NUCLEOTIDE SEQUENCE</scope>
</reference>
<organism evidence="3">
    <name type="scientific">marine sediment metagenome</name>
    <dbReference type="NCBI Taxonomy" id="412755"/>
    <lineage>
        <taxon>unclassified sequences</taxon>
        <taxon>metagenomes</taxon>
        <taxon>ecological metagenomes</taxon>
    </lineage>
</organism>
<keyword evidence="1" id="KW-1133">Transmembrane helix</keyword>
<evidence type="ECO:0000313" key="3">
    <source>
        <dbReference type="EMBL" id="KKL95664.1"/>
    </source>
</evidence>
<keyword evidence="1" id="KW-0472">Membrane</keyword>
<sequence>PEYSYLAFSHNNGSTDEKVLFTADLYNLKTDAALVTLSACETSIGELRRGEGFLSLARGFFFSGAKSIASTLWKVNDASSSEIMGDFYKALSVGEAKDEALRQAKLLFMESNAQNARKHPYYWAGYIVSGNNSPIAKSGTYWPWFLIGILVTGSILAYSYRKISA</sequence>
<gene>
    <name evidence="3" type="ORF">LCGC14_1852350</name>
</gene>
<name>A0A0F9G9X8_9ZZZZ</name>
<evidence type="ECO:0000259" key="2">
    <source>
        <dbReference type="Pfam" id="PF12770"/>
    </source>
</evidence>
<feature type="transmembrane region" description="Helical" evidence="1">
    <location>
        <begin position="141"/>
        <end position="160"/>
    </location>
</feature>
<evidence type="ECO:0000256" key="1">
    <source>
        <dbReference type="SAM" id="Phobius"/>
    </source>
</evidence>
<feature type="domain" description="CHAT" evidence="2">
    <location>
        <begin position="2"/>
        <end position="131"/>
    </location>
</feature>
<dbReference type="EMBL" id="LAZR01018621">
    <property type="protein sequence ID" value="KKL95664.1"/>
    <property type="molecule type" value="Genomic_DNA"/>
</dbReference>
<proteinExistence type="predicted"/>
<dbReference type="PANTHER" id="PTHR10098">
    <property type="entry name" value="RAPSYN-RELATED"/>
    <property type="match status" value="1"/>
</dbReference>
<dbReference type="AlphaFoldDB" id="A0A0F9G9X8"/>
<dbReference type="InterPro" id="IPR024983">
    <property type="entry name" value="CHAT_dom"/>
</dbReference>
<accession>A0A0F9G9X8</accession>
<comment type="caution">
    <text evidence="3">The sequence shown here is derived from an EMBL/GenBank/DDBJ whole genome shotgun (WGS) entry which is preliminary data.</text>
</comment>
<keyword evidence="1" id="KW-0812">Transmembrane</keyword>
<dbReference type="Pfam" id="PF12770">
    <property type="entry name" value="CHAT"/>
    <property type="match status" value="1"/>
</dbReference>
<dbReference type="PANTHER" id="PTHR10098:SF108">
    <property type="entry name" value="TETRATRICOPEPTIDE REPEAT PROTEIN 28"/>
    <property type="match status" value="1"/>
</dbReference>
<protein>
    <recommendedName>
        <fullName evidence="2">CHAT domain-containing protein</fullName>
    </recommendedName>
</protein>